<sequence length="326" mass="35205">MASDDSAGRLTSDEISGLNVYATDGSKLGSVAQVYIDDVSDEPAWVTVKTGLFGTKESFIPLAGARREGADLHILYDSERVKEAPRMDADQHLDPSQEGELYRHYGLTASGGGRNAEGTGGRGDMDGRNAGMAGTGTAAAAGGMGTRPGKGDRKGMADDTTMAGRPRADATDADLRGPSSEDTRAGMGDGYMTLSEEQIRVSTNTEEREIGRARLRKYIVTEHVTTTIPVSHEEVRLVREPISESDRGRGVGRIEEEELEVTLHEERPSVRKEAVAVERVRLETEKVTEQQEISADVRKEQVEYDPGRKDGKEMPGEGKGGKGRHS</sequence>
<comment type="caution">
    <text evidence="4">The sequence shown here is derived from an EMBL/GenBank/DDBJ whole genome shotgun (WGS) entry which is preliminary data.</text>
</comment>
<dbReference type="AlphaFoldDB" id="A0A949JNL3"/>
<reference evidence="4" key="1">
    <citation type="submission" date="2021-06" db="EMBL/GenBank/DDBJ databases">
        <title>Sequencing of actinobacteria type strains.</title>
        <authorList>
            <person name="Nguyen G.-S."/>
            <person name="Wentzel A."/>
        </authorList>
    </citation>
    <scope>NUCLEOTIDE SEQUENCE</scope>
    <source>
        <strain evidence="4">P38-E01</strain>
    </source>
</reference>
<keyword evidence="5" id="KW-1185">Reference proteome</keyword>
<proteinExistence type="predicted"/>
<feature type="compositionally biased region" description="Low complexity" evidence="1">
    <location>
        <begin position="130"/>
        <end position="141"/>
    </location>
</feature>
<feature type="domain" description="PRC-barrel" evidence="2">
    <location>
        <begin position="12"/>
        <end position="65"/>
    </location>
</feature>
<dbReference type="Pfam" id="PF05239">
    <property type="entry name" value="PRC"/>
    <property type="match status" value="1"/>
</dbReference>
<dbReference type="PANTHER" id="PTHR38463">
    <property type="entry name" value="STRESS RESPONSE PROTEIN YSNF"/>
    <property type="match status" value="1"/>
</dbReference>
<feature type="compositionally biased region" description="Basic and acidic residues" evidence="1">
    <location>
        <begin position="166"/>
        <end position="184"/>
    </location>
</feature>
<dbReference type="GO" id="GO:0030077">
    <property type="term" value="C:plasma membrane light-harvesting complex"/>
    <property type="evidence" value="ECO:0007669"/>
    <property type="project" value="InterPro"/>
</dbReference>
<gene>
    <name evidence="4" type="ORF">JGS22_007155</name>
</gene>
<dbReference type="RefSeq" id="WP_211042626.1">
    <property type="nucleotide sequence ID" value="NZ_JAELVF020000001.1"/>
</dbReference>
<feature type="compositionally biased region" description="Basic and acidic residues" evidence="1">
    <location>
        <begin position="285"/>
        <end position="320"/>
    </location>
</feature>
<dbReference type="InterPro" id="IPR011033">
    <property type="entry name" value="PRC_barrel-like_sf"/>
</dbReference>
<evidence type="ECO:0000313" key="4">
    <source>
        <dbReference type="EMBL" id="MBU7597415.1"/>
    </source>
</evidence>
<dbReference type="EMBL" id="JAELVF020000001">
    <property type="protein sequence ID" value="MBU7597415.1"/>
    <property type="molecule type" value="Genomic_DNA"/>
</dbReference>
<dbReference type="InterPro" id="IPR019060">
    <property type="entry name" value="DUF2382"/>
</dbReference>
<protein>
    <submittedName>
        <fullName evidence="4">PRC and DUF2382 domain-containing protein</fullName>
    </submittedName>
</protein>
<feature type="region of interest" description="Disordered" evidence="1">
    <location>
        <begin position="108"/>
        <end position="189"/>
    </location>
</feature>
<dbReference type="SUPFAM" id="SSF50346">
    <property type="entry name" value="PRC-barrel domain"/>
    <property type="match status" value="1"/>
</dbReference>
<organism evidence="4 5">
    <name type="scientific">Streptomyces tardus</name>
    <dbReference type="NCBI Taxonomy" id="2780544"/>
    <lineage>
        <taxon>Bacteria</taxon>
        <taxon>Bacillati</taxon>
        <taxon>Actinomycetota</taxon>
        <taxon>Actinomycetes</taxon>
        <taxon>Kitasatosporales</taxon>
        <taxon>Streptomycetaceae</taxon>
        <taxon>Streptomyces</taxon>
    </lineage>
</organism>
<feature type="domain" description="DUF2382" evidence="3">
    <location>
        <begin position="192"/>
        <end position="303"/>
    </location>
</feature>
<dbReference type="PANTHER" id="PTHR38463:SF1">
    <property type="entry name" value="STRESS RESPONSE PROTEIN YSNF"/>
    <property type="match status" value="1"/>
</dbReference>
<evidence type="ECO:0000313" key="5">
    <source>
        <dbReference type="Proteomes" id="UP000694501"/>
    </source>
</evidence>
<evidence type="ECO:0000259" key="3">
    <source>
        <dbReference type="Pfam" id="PF09557"/>
    </source>
</evidence>
<dbReference type="Pfam" id="PF09557">
    <property type="entry name" value="DUF2382"/>
    <property type="match status" value="1"/>
</dbReference>
<evidence type="ECO:0000256" key="1">
    <source>
        <dbReference type="SAM" id="MobiDB-lite"/>
    </source>
</evidence>
<evidence type="ECO:0000259" key="2">
    <source>
        <dbReference type="Pfam" id="PF05239"/>
    </source>
</evidence>
<feature type="compositionally biased region" description="Gly residues" evidence="1">
    <location>
        <begin position="109"/>
        <end position="122"/>
    </location>
</feature>
<dbReference type="Proteomes" id="UP000694501">
    <property type="component" value="Unassembled WGS sequence"/>
</dbReference>
<name>A0A949JNL3_9ACTN</name>
<dbReference type="InterPro" id="IPR052967">
    <property type="entry name" value="Stress_Response_Assoc"/>
</dbReference>
<dbReference type="InterPro" id="IPR027275">
    <property type="entry name" value="PRC-brl_dom"/>
</dbReference>
<dbReference type="InterPro" id="IPR014747">
    <property type="entry name" value="Bac_photo_RC_H_C"/>
</dbReference>
<dbReference type="Gene3D" id="3.90.50.10">
    <property type="entry name" value="Photosynthetic Reaction Center, subunit H, domain 2"/>
    <property type="match status" value="1"/>
</dbReference>
<accession>A0A949JNL3</accession>
<dbReference type="GO" id="GO:0019684">
    <property type="term" value="P:photosynthesis, light reaction"/>
    <property type="evidence" value="ECO:0007669"/>
    <property type="project" value="InterPro"/>
</dbReference>
<feature type="region of interest" description="Disordered" evidence="1">
    <location>
        <begin position="285"/>
        <end position="326"/>
    </location>
</feature>